<dbReference type="Proteomes" id="UP000094801">
    <property type="component" value="Unassembled WGS sequence"/>
</dbReference>
<gene>
    <name evidence="7" type="ORF">CANARDRAFT_211296</name>
</gene>
<feature type="compositionally biased region" description="Polar residues" evidence="5">
    <location>
        <begin position="1177"/>
        <end position="1208"/>
    </location>
</feature>
<feature type="compositionally biased region" description="Polar residues" evidence="5">
    <location>
        <begin position="1077"/>
        <end position="1115"/>
    </location>
</feature>
<evidence type="ECO:0000256" key="3">
    <source>
        <dbReference type="ARBA" id="ARBA00022801"/>
    </source>
</evidence>
<keyword evidence="2" id="KW-0645">Protease</keyword>
<evidence type="ECO:0000256" key="5">
    <source>
        <dbReference type="SAM" id="MobiDB-lite"/>
    </source>
</evidence>
<feature type="compositionally biased region" description="Basic and acidic residues" evidence="5">
    <location>
        <begin position="828"/>
        <end position="846"/>
    </location>
</feature>
<dbReference type="PANTHER" id="PTHR46915:SF2">
    <property type="entry name" value="UBIQUITIN-LIKE PROTEASE 4"/>
    <property type="match status" value="1"/>
</dbReference>
<feature type="compositionally biased region" description="Basic and acidic residues" evidence="5">
    <location>
        <begin position="1054"/>
        <end position="1065"/>
    </location>
</feature>
<feature type="compositionally biased region" description="Basic and acidic residues" evidence="5">
    <location>
        <begin position="687"/>
        <end position="696"/>
    </location>
</feature>
<feature type="region of interest" description="Disordered" evidence="5">
    <location>
        <begin position="681"/>
        <end position="789"/>
    </location>
</feature>
<sequence length="1279" mass="143966">MSKSFDLSKSNVFRSLVRHRGKQNRPTDSLSSLPVQSNVVHAFQRESNKPIKPVAKVRPSKPNDVDVHSKHQMHQMPKTGGFSSLEKIEAEISEATPKNIRPKTSSKHHESSDKTVEADRNSPQLQDVLLIQVKKAVIVSRDAVTCTLSDDLTLKSIQRRLSIGTSDRKDLDINIELKDISYIDKPNDALNLIIHLKTSFIQGVLQNRNVRVKKLALYFDPDYRKECDCLIERLNDSEIVINITKEDHWDTTRSTDILSIPPRDFYNNNPSSAQSRTNHDHQTYPRTRNTSPNLYKLDANQEPIEQQEEIELPEENVPHDSQVVFEPKLSYTFEDKRRFVVSNNDFKGLYNSNWINDSIVDFFLKYDLENAKLQGTLGKYKIEVMNSFFYTSLTREVENEDYYSNVKSWFKTNNNLFDNDFVIIPINKDMHWFFVIIANLPKVKRFNLKQLKKAKANALLLENQKHELEEGMAPVNSANEDVLTTCSSVSEGMDQPSVNASSEMNEPNTSDSVNYNQKTENLLQVNLDLENKGIRPSAGIFILDSLRKLHNDISTPLKSFLSAYASDKYGCDIPTSRFMKYNCSIPQQKNFNDCGLHVIYNIKKFYESPSEFKLKILSEKKRKRGMAIVAFKLFDDEERRSIRQNLRTELIDLLKNQVRLSGGDPSTIGKITNADLSSETGTLSVGEAKETTEYGQKELWNPSRNRDGENNEEDDDDVQFVDEKIMKSKSDCEKDELRKDSLPKSESSVEVSNGTSEMTHCTKSSNAPVEESVPKFRKNQTKEVEKESVETFNAHSFHTSNIPRTEDNLANSLISDSLKGKPYNLKYTNDKPEHSKLHPTPKKDTTGDSSVVSLPIKRGSGTRGATTLKTGVYSKKKRIPTTAGSQFQEDSRRPKPIKSESDESAQETSFGLAYKKSEDQKSNPFLPTKPTCPGEMPGLQNVGFEVPKNKLIGKIDKELLSQESRVSDDVSSSEQESDFSREGLSSSEAIIVKEGDEDGDPLIIHQLSTTSSEESLQVLSGTPGGRKLRTRHRVDYNEGIEEEPLKATKRRRVENKVIHTKKSDTSLEMSDSEPDGQPNSSSRQHFPPQNTPGFASQPRKTASVVQSPIRLTSDSSNKDSGDSIAVIEMIDLSELPAISKTIIVDGLERSITSPKKSNKRALTSSKDLTRGDPLRSHSLSTSKQISKRPSSPGNTSLKSFLGQDSNKGLYQGRVGSSRGSDIDHSRSQKLPVRKNTKPRSRSSITSDTPTEDSTKSSPSFEIEELESPAFEKVSEGKRF</sequence>
<feature type="compositionally biased region" description="Basic and acidic residues" evidence="5">
    <location>
        <begin position="959"/>
        <end position="968"/>
    </location>
</feature>
<feature type="compositionally biased region" description="Basic and acidic residues" evidence="5">
    <location>
        <begin position="889"/>
        <end position="901"/>
    </location>
</feature>
<dbReference type="EMBL" id="KV453849">
    <property type="protein sequence ID" value="ODV86779.1"/>
    <property type="molecule type" value="Genomic_DNA"/>
</dbReference>
<feature type="compositionally biased region" description="Basic and acidic residues" evidence="5">
    <location>
        <begin position="780"/>
        <end position="789"/>
    </location>
</feature>
<feature type="compositionally biased region" description="Basic residues" evidence="5">
    <location>
        <begin position="1231"/>
        <end position="1240"/>
    </location>
</feature>
<dbReference type="InterPro" id="IPR003653">
    <property type="entry name" value="Peptidase_C48_C"/>
</dbReference>
<accession>A0A1E4T4V2</accession>
<evidence type="ECO:0000256" key="4">
    <source>
        <dbReference type="ARBA" id="ARBA00022807"/>
    </source>
</evidence>
<feature type="compositionally biased region" description="Polar residues" evidence="5">
    <location>
        <begin position="284"/>
        <end position="293"/>
    </location>
</feature>
<reference evidence="8" key="1">
    <citation type="submission" date="2016-04" db="EMBL/GenBank/DDBJ databases">
        <title>Comparative genomics of biotechnologically important yeasts.</title>
        <authorList>
            <consortium name="DOE Joint Genome Institute"/>
            <person name="Riley R."/>
            <person name="Haridas S."/>
            <person name="Wolfe K.H."/>
            <person name="Lopes M.R."/>
            <person name="Hittinger C.T."/>
            <person name="Goker M."/>
            <person name="Salamov A."/>
            <person name="Wisecaver J."/>
            <person name="Long T.M."/>
            <person name="Aerts A.L."/>
            <person name="Barry K."/>
            <person name="Choi C."/>
            <person name="Clum A."/>
            <person name="Coughlan A.Y."/>
            <person name="Deshpande S."/>
            <person name="Douglass A.P."/>
            <person name="Hanson S.J."/>
            <person name="Klenk H.-P."/>
            <person name="Labutti K."/>
            <person name="Lapidus A."/>
            <person name="Lindquist E."/>
            <person name="Lipzen A."/>
            <person name="Meier-Kolthoff J.P."/>
            <person name="Ohm R.A."/>
            <person name="Otillar R.P."/>
            <person name="Pangilinan J."/>
            <person name="Peng Y."/>
            <person name="Rokas A."/>
            <person name="Rosa C.A."/>
            <person name="Scheuner C."/>
            <person name="Sibirny A.A."/>
            <person name="Slot J.C."/>
            <person name="Stielow J.B."/>
            <person name="Sun H."/>
            <person name="Kurtzman C.P."/>
            <person name="Blackwell M."/>
            <person name="Grigoriev I.V."/>
            <person name="Jeffries T.W."/>
        </authorList>
    </citation>
    <scope>NUCLEOTIDE SEQUENCE [LARGE SCALE GENOMIC DNA]</scope>
    <source>
        <strain evidence="8">NRRL YB-2248</strain>
    </source>
</reference>
<keyword evidence="3" id="KW-0378">Hydrolase</keyword>
<feature type="region of interest" description="Disordered" evidence="5">
    <location>
        <begin position="260"/>
        <end position="295"/>
    </location>
</feature>
<feature type="compositionally biased region" description="Polar residues" evidence="5">
    <location>
        <begin position="744"/>
        <end position="767"/>
    </location>
</feature>
<dbReference type="Gene3D" id="3.40.395.10">
    <property type="entry name" value="Adenoviral Proteinase, Chain A"/>
    <property type="match status" value="1"/>
</dbReference>
<feature type="compositionally biased region" description="Acidic residues" evidence="5">
    <location>
        <begin position="710"/>
        <end position="720"/>
    </location>
</feature>
<evidence type="ECO:0000256" key="1">
    <source>
        <dbReference type="ARBA" id="ARBA00005234"/>
    </source>
</evidence>
<dbReference type="PROSITE" id="PS50600">
    <property type="entry name" value="ULP_PROTEASE"/>
    <property type="match status" value="1"/>
</dbReference>
<dbReference type="STRING" id="983967.A0A1E4T4V2"/>
<dbReference type="GO" id="GO:0016926">
    <property type="term" value="P:protein desumoylation"/>
    <property type="evidence" value="ECO:0007669"/>
    <property type="project" value="UniProtKB-ARBA"/>
</dbReference>
<organism evidence="7 8">
    <name type="scientific">[Candida] arabinofermentans NRRL YB-2248</name>
    <dbReference type="NCBI Taxonomy" id="983967"/>
    <lineage>
        <taxon>Eukaryota</taxon>
        <taxon>Fungi</taxon>
        <taxon>Dikarya</taxon>
        <taxon>Ascomycota</taxon>
        <taxon>Saccharomycotina</taxon>
        <taxon>Pichiomycetes</taxon>
        <taxon>Pichiales</taxon>
        <taxon>Pichiaceae</taxon>
        <taxon>Ogataea</taxon>
        <taxon>Ogataea/Candida clade</taxon>
    </lineage>
</organism>
<feature type="region of interest" description="Disordered" evidence="5">
    <location>
        <begin position="819"/>
        <end position="946"/>
    </location>
</feature>
<dbReference type="PANTHER" id="PTHR46915">
    <property type="entry name" value="UBIQUITIN-LIKE PROTEASE 4-RELATED"/>
    <property type="match status" value="1"/>
</dbReference>
<dbReference type="OrthoDB" id="442460at2759"/>
<feature type="compositionally biased region" description="Polar residues" evidence="5">
    <location>
        <begin position="1007"/>
        <end position="1020"/>
    </location>
</feature>
<feature type="compositionally biased region" description="Polar residues" evidence="5">
    <location>
        <begin position="266"/>
        <end position="276"/>
    </location>
</feature>
<dbReference type="GO" id="GO:0006508">
    <property type="term" value="P:proteolysis"/>
    <property type="evidence" value="ECO:0007669"/>
    <property type="project" value="UniProtKB-KW"/>
</dbReference>
<feature type="region of interest" description="Disordered" evidence="5">
    <location>
        <begin position="1144"/>
        <end position="1279"/>
    </location>
</feature>
<name>A0A1E4T4V2_9ASCO</name>
<dbReference type="AlphaFoldDB" id="A0A1E4T4V2"/>
<evidence type="ECO:0000313" key="8">
    <source>
        <dbReference type="Proteomes" id="UP000094801"/>
    </source>
</evidence>
<keyword evidence="8" id="KW-1185">Reference proteome</keyword>
<feature type="region of interest" description="Disordered" evidence="5">
    <location>
        <begin position="959"/>
        <end position="989"/>
    </location>
</feature>
<evidence type="ECO:0000313" key="7">
    <source>
        <dbReference type="EMBL" id="ODV86779.1"/>
    </source>
</evidence>
<feature type="region of interest" description="Disordered" evidence="5">
    <location>
        <begin position="1007"/>
        <end position="1122"/>
    </location>
</feature>
<feature type="compositionally biased region" description="Polar residues" evidence="5">
    <location>
        <begin position="1150"/>
        <end position="1166"/>
    </location>
</feature>
<feature type="region of interest" description="Disordered" evidence="5">
    <location>
        <begin position="494"/>
        <end position="513"/>
    </location>
</feature>
<evidence type="ECO:0000256" key="2">
    <source>
        <dbReference type="ARBA" id="ARBA00022670"/>
    </source>
</evidence>
<feature type="region of interest" description="Disordered" evidence="5">
    <location>
        <begin position="43"/>
        <end position="120"/>
    </location>
</feature>
<keyword evidence="4" id="KW-0788">Thiol protease</keyword>
<dbReference type="InterPro" id="IPR038765">
    <property type="entry name" value="Papain-like_cys_pep_sf"/>
</dbReference>
<comment type="similarity">
    <text evidence="1">Belongs to the peptidase C48 family.</text>
</comment>
<dbReference type="SUPFAM" id="SSF54001">
    <property type="entry name" value="Cysteine proteinases"/>
    <property type="match status" value="1"/>
</dbReference>
<protein>
    <recommendedName>
        <fullName evidence="6">Ubiquitin-like protease family profile domain-containing protein</fullName>
    </recommendedName>
</protein>
<feature type="domain" description="Ubiquitin-like protease family profile" evidence="6">
    <location>
        <begin position="339"/>
        <end position="605"/>
    </location>
</feature>
<dbReference type="GO" id="GO:0008234">
    <property type="term" value="F:cysteine-type peptidase activity"/>
    <property type="evidence" value="ECO:0007669"/>
    <property type="project" value="UniProtKB-KW"/>
</dbReference>
<dbReference type="Pfam" id="PF02902">
    <property type="entry name" value="Peptidase_C48"/>
    <property type="match status" value="1"/>
</dbReference>
<feature type="compositionally biased region" description="Basic and acidic residues" evidence="5">
    <location>
        <begin position="721"/>
        <end position="743"/>
    </location>
</feature>
<feature type="compositionally biased region" description="Basic and acidic residues" evidence="5">
    <location>
        <begin position="107"/>
        <end position="120"/>
    </location>
</feature>
<proteinExistence type="inferred from homology"/>
<evidence type="ECO:0000259" key="6">
    <source>
        <dbReference type="PROSITE" id="PS50600"/>
    </source>
</evidence>
<dbReference type="GO" id="GO:0019783">
    <property type="term" value="F:ubiquitin-like protein peptidase activity"/>
    <property type="evidence" value="ECO:0007669"/>
    <property type="project" value="UniProtKB-ARBA"/>
</dbReference>